<gene>
    <name evidence="2" type="ORF">ILYODFUR_035646</name>
</gene>
<name>A0ABV0T589_9TELE</name>
<proteinExistence type="inferred from homology"/>
<reference evidence="2 3" key="1">
    <citation type="submission" date="2021-06" db="EMBL/GenBank/DDBJ databases">
        <authorList>
            <person name="Palmer J.M."/>
        </authorList>
    </citation>
    <scope>NUCLEOTIDE SEQUENCE [LARGE SCALE GENOMIC DNA]</scope>
    <source>
        <strain evidence="3">if_2019</strain>
        <tissue evidence="2">Muscle</tissue>
    </source>
</reference>
<dbReference type="Proteomes" id="UP001482620">
    <property type="component" value="Unassembled WGS sequence"/>
</dbReference>
<dbReference type="InterPro" id="IPR000246">
    <property type="entry name" value="Peptidase_T2"/>
</dbReference>
<comment type="caution">
    <text evidence="2">The sequence shown here is derived from an EMBL/GenBank/DDBJ whole genome shotgun (WGS) entry which is preliminary data.</text>
</comment>
<dbReference type="SUPFAM" id="SSF56235">
    <property type="entry name" value="N-terminal nucleophile aminohydrolases (Ntn hydrolases)"/>
    <property type="match status" value="1"/>
</dbReference>
<dbReference type="Pfam" id="PF01112">
    <property type="entry name" value="Asparaginase_2"/>
    <property type="match status" value="1"/>
</dbReference>
<comment type="similarity">
    <text evidence="1">Belongs to the Ntn-hydrolase family.</text>
</comment>
<dbReference type="EMBL" id="JAHRIQ010018468">
    <property type="protein sequence ID" value="MEQ2227226.1"/>
    <property type="molecule type" value="Genomic_DNA"/>
</dbReference>
<protein>
    <submittedName>
        <fullName evidence="2">Uncharacterized protein</fullName>
    </submittedName>
</protein>
<organism evidence="2 3">
    <name type="scientific">Ilyodon furcidens</name>
    <name type="common">goldbreast splitfin</name>
    <dbReference type="NCBI Taxonomy" id="33524"/>
    <lineage>
        <taxon>Eukaryota</taxon>
        <taxon>Metazoa</taxon>
        <taxon>Chordata</taxon>
        <taxon>Craniata</taxon>
        <taxon>Vertebrata</taxon>
        <taxon>Euteleostomi</taxon>
        <taxon>Actinopterygii</taxon>
        <taxon>Neopterygii</taxon>
        <taxon>Teleostei</taxon>
        <taxon>Neoteleostei</taxon>
        <taxon>Acanthomorphata</taxon>
        <taxon>Ovalentaria</taxon>
        <taxon>Atherinomorphae</taxon>
        <taxon>Cyprinodontiformes</taxon>
        <taxon>Goodeidae</taxon>
        <taxon>Ilyodon</taxon>
    </lineage>
</organism>
<keyword evidence="3" id="KW-1185">Reference proteome</keyword>
<sequence>MSVCQQRDISPLCPSLQFHWGPAWKSAALTQDTGSGGYADNMSGAVSTTGHGEAIMKVTLARHILFYMEQGNTHIHTNTVA</sequence>
<evidence type="ECO:0000256" key="1">
    <source>
        <dbReference type="ARBA" id="ARBA00010872"/>
    </source>
</evidence>
<dbReference type="InterPro" id="IPR029055">
    <property type="entry name" value="Ntn_hydrolases_N"/>
</dbReference>
<dbReference type="Gene3D" id="3.60.20.30">
    <property type="entry name" value="(Glycosyl)asparaginase"/>
    <property type="match status" value="1"/>
</dbReference>
<evidence type="ECO:0000313" key="2">
    <source>
        <dbReference type="EMBL" id="MEQ2227226.1"/>
    </source>
</evidence>
<accession>A0ABV0T589</accession>
<evidence type="ECO:0000313" key="3">
    <source>
        <dbReference type="Proteomes" id="UP001482620"/>
    </source>
</evidence>